<dbReference type="PROSITE" id="PS50889">
    <property type="entry name" value="S4"/>
    <property type="match status" value="1"/>
</dbReference>
<dbReference type="EMBL" id="CP042425">
    <property type="protein sequence ID" value="QEL13376.1"/>
    <property type="molecule type" value="Genomic_DNA"/>
</dbReference>
<dbReference type="Pfam" id="PF01479">
    <property type="entry name" value="S4"/>
    <property type="match status" value="1"/>
</dbReference>
<feature type="domain" description="RNA-binding S4" evidence="8">
    <location>
        <begin position="97"/>
        <end position="161"/>
    </location>
</feature>
<dbReference type="Pfam" id="PF00163">
    <property type="entry name" value="Ribosomal_S4"/>
    <property type="match status" value="1"/>
</dbReference>
<dbReference type="Gene3D" id="1.10.1050.10">
    <property type="entry name" value="Ribosomal Protein S4 Delta 41, Chain A, domain 1"/>
    <property type="match status" value="1"/>
</dbReference>
<evidence type="ECO:0000259" key="8">
    <source>
        <dbReference type="SMART" id="SM00363"/>
    </source>
</evidence>
<reference evidence="11" key="1">
    <citation type="submission" date="2019-08" db="EMBL/GenBank/DDBJ databases">
        <title>Limnoglobus roseus gen. nov., sp. nov., a novel freshwater planctomycete with a giant genome from the family Gemmataceae.</title>
        <authorList>
            <person name="Kulichevskaya I.S."/>
            <person name="Naumoff D.G."/>
            <person name="Miroshnikov K."/>
            <person name="Ivanova A."/>
            <person name="Philippov D.A."/>
            <person name="Hakobyan A."/>
            <person name="Rijpstra I.C."/>
            <person name="Sinninghe Damste J.S."/>
            <person name="Liesack W."/>
            <person name="Dedysh S.N."/>
        </authorList>
    </citation>
    <scope>NUCLEOTIDE SEQUENCE [LARGE SCALE GENOMIC DNA]</scope>
    <source>
        <strain evidence="11">PX52</strain>
    </source>
</reference>
<dbReference type="PANTHER" id="PTHR11831">
    <property type="entry name" value="30S 40S RIBOSOMAL PROTEIN"/>
    <property type="match status" value="1"/>
</dbReference>
<dbReference type="GO" id="GO:0003735">
    <property type="term" value="F:structural constituent of ribosome"/>
    <property type="evidence" value="ECO:0007669"/>
    <property type="project" value="InterPro"/>
</dbReference>
<dbReference type="NCBIfam" id="TIGR01017">
    <property type="entry name" value="rpsD_bact"/>
    <property type="match status" value="1"/>
</dbReference>
<comment type="function">
    <text evidence="7">One of the primary rRNA binding proteins, it binds directly to 16S rRNA where it nucleates assembly of the body of the 30S subunit.</text>
</comment>
<protein>
    <recommendedName>
        <fullName evidence="6 7">Small ribosomal subunit protein uS4</fullName>
    </recommendedName>
</protein>
<dbReference type="InterPro" id="IPR022801">
    <property type="entry name" value="Ribosomal_uS4"/>
</dbReference>
<keyword evidence="11" id="KW-1185">Reference proteome</keyword>
<gene>
    <name evidence="7" type="primary">rpsD</name>
    <name evidence="10" type="ORF">PX52LOC_00230</name>
</gene>
<dbReference type="HAMAP" id="MF_01306_B">
    <property type="entry name" value="Ribosomal_uS4_B"/>
    <property type="match status" value="1"/>
</dbReference>
<evidence type="ECO:0000313" key="10">
    <source>
        <dbReference type="EMBL" id="QEL13376.1"/>
    </source>
</evidence>
<dbReference type="AlphaFoldDB" id="A0A5C1A5W8"/>
<evidence type="ECO:0000256" key="3">
    <source>
        <dbReference type="ARBA" id="ARBA00022884"/>
    </source>
</evidence>
<dbReference type="InterPro" id="IPR036986">
    <property type="entry name" value="S4_RNA-bd_sf"/>
</dbReference>
<dbReference type="GO" id="GO:0015935">
    <property type="term" value="C:small ribosomal subunit"/>
    <property type="evidence" value="ECO:0007669"/>
    <property type="project" value="InterPro"/>
</dbReference>
<evidence type="ECO:0000313" key="11">
    <source>
        <dbReference type="Proteomes" id="UP000324974"/>
    </source>
</evidence>
<keyword evidence="5 7" id="KW-0687">Ribonucleoprotein</keyword>
<evidence type="ECO:0000256" key="1">
    <source>
        <dbReference type="ARBA" id="ARBA00007465"/>
    </source>
</evidence>
<dbReference type="Gene3D" id="3.10.290.10">
    <property type="entry name" value="RNA-binding S4 domain"/>
    <property type="match status" value="1"/>
</dbReference>
<sequence>MARHTDPACKRCRREQMKLFLKGSRCFSPKCPIDREARPPGMHGATRTKQTEYGIRLREKQRLKWFYGLLERQFMRYLELASKGSNTGDELLVLMERRLDNVVHRLGFSPCRKGARQLIAHGHVMLNGRKCDVASVLVKPGDIIKVKPAARSLALARLNLQQSGEPTPDYLERINSEEPEGKMNRLPTRGDVDPRIADVRVQLIIEIATR</sequence>
<comment type="function">
    <text evidence="7">With S5 and S12 plays an important role in translational accuracy.</text>
</comment>
<dbReference type="InterPro" id="IPR005709">
    <property type="entry name" value="Ribosomal_uS4_bac-type"/>
</dbReference>
<keyword evidence="3 7" id="KW-0694">RNA-binding</keyword>
<dbReference type="CDD" id="cd00165">
    <property type="entry name" value="S4"/>
    <property type="match status" value="1"/>
</dbReference>
<comment type="similarity">
    <text evidence="1 7">Belongs to the universal ribosomal protein uS4 family.</text>
</comment>
<dbReference type="OrthoDB" id="9803672at2"/>
<dbReference type="PANTHER" id="PTHR11831:SF4">
    <property type="entry name" value="SMALL RIBOSOMAL SUBUNIT PROTEIN US4M"/>
    <property type="match status" value="1"/>
</dbReference>
<keyword evidence="2 7" id="KW-0699">rRNA-binding</keyword>
<dbReference type="GO" id="GO:0019843">
    <property type="term" value="F:rRNA binding"/>
    <property type="evidence" value="ECO:0007669"/>
    <property type="project" value="UniProtKB-UniRule"/>
</dbReference>
<evidence type="ECO:0000259" key="9">
    <source>
        <dbReference type="SMART" id="SM01390"/>
    </source>
</evidence>
<evidence type="ECO:0000256" key="2">
    <source>
        <dbReference type="ARBA" id="ARBA00022730"/>
    </source>
</evidence>
<evidence type="ECO:0000256" key="5">
    <source>
        <dbReference type="ARBA" id="ARBA00023274"/>
    </source>
</evidence>
<dbReference type="SMART" id="SM01390">
    <property type="entry name" value="Ribosomal_S4"/>
    <property type="match status" value="1"/>
</dbReference>
<dbReference type="SMART" id="SM00363">
    <property type="entry name" value="S4"/>
    <property type="match status" value="1"/>
</dbReference>
<comment type="subunit">
    <text evidence="7">Part of the 30S ribosomal subunit. Contacts protein S5. The interaction surface between S4 and S5 is involved in control of translational fidelity.</text>
</comment>
<keyword evidence="4 7" id="KW-0689">Ribosomal protein</keyword>
<organism evidence="10 11">
    <name type="scientific">Limnoglobus roseus</name>
    <dbReference type="NCBI Taxonomy" id="2598579"/>
    <lineage>
        <taxon>Bacteria</taxon>
        <taxon>Pseudomonadati</taxon>
        <taxon>Planctomycetota</taxon>
        <taxon>Planctomycetia</taxon>
        <taxon>Gemmatales</taxon>
        <taxon>Gemmataceae</taxon>
        <taxon>Limnoglobus</taxon>
    </lineage>
</organism>
<dbReference type="Proteomes" id="UP000324974">
    <property type="component" value="Chromosome"/>
</dbReference>
<evidence type="ECO:0000256" key="7">
    <source>
        <dbReference type="HAMAP-Rule" id="MF_01306"/>
    </source>
</evidence>
<dbReference type="KEGG" id="lrs:PX52LOC_00230"/>
<dbReference type="InterPro" id="IPR001912">
    <property type="entry name" value="Ribosomal_uS4_N"/>
</dbReference>
<dbReference type="SUPFAM" id="SSF55174">
    <property type="entry name" value="Alpha-L RNA-binding motif"/>
    <property type="match status" value="1"/>
</dbReference>
<dbReference type="GO" id="GO:0006412">
    <property type="term" value="P:translation"/>
    <property type="evidence" value="ECO:0007669"/>
    <property type="project" value="UniProtKB-UniRule"/>
</dbReference>
<name>A0A5C1A5W8_9BACT</name>
<evidence type="ECO:0000256" key="6">
    <source>
        <dbReference type="ARBA" id="ARBA00035254"/>
    </source>
</evidence>
<dbReference type="InterPro" id="IPR002942">
    <property type="entry name" value="S4_RNA-bd"/>
</dbReference>
<dbReference type="FunFam" id="3.10.290.10:FF:000001">
    <property type="entry name" value="30S ribosomal protein S4"/>
    <property type="match status" value="1"/>
</dbReference>
<feature type="domain" description="Small ribosomal subunit protein uS4 N-terminal" evidence="9">
    <location>
        <begin position="3"/>
        <end position="96"/>
    </location>
</feature>
<evidence type="ECO:0000256" key="4">
    <source>
        <dbReference type="ARBA" id="ARBA00022980"/>
    </source>
</evidence>
<dbReference type="RefSeq" id="WP_149108354.1">
    <property type="nucleotide sequence ID" value="NZ_CP042425.1"/>
</dbReference>
<dbReference type="NCBIfam" id="NF003717">
    <property type="entry name" value="PRK05327.1"/>
    <property type="match status" value="1"/>
</dbReference>
<proteinExistence type="inferred from homology"/>
<dbReference type="GO" id="GO:0042274">
    <property type="term" value="P:ribosomal small subunit biogenesis"/>
    <property type="evidence" value="ECO:0007669"/>
    <property type="project" value="TreeGrafter"/>
</dbReference>
<accession>A0A5C1A5W8</accession>